<dbReference type="PANTHER" id="PTHR30290:SF65">
    <property type="entry name" value="MONOACYL PHOSPHATIDYLINOSITOL TETRAMANNOSIDE-BINDING PROTEIN LPQW-RELATED"/>
    <property type="match status" value="1"/>
</dbReference>
<feature type="region of interest" description="Disordered" evidence="1">
    <location>
        <begin position="1"/>
        <end position="21"/>
    </location>
</feature>
<organism evidence="3 4">
    <name type="scientific">Microlunatus elymi</name>
    <dbReference type="NCBI Taxonomy" id="2596828"/>
    <lineage>
        <taxon>Bacteria</taxon>
        <taxon>Bacillati</taxon>
        <taxon>Actinomycetota</taxon>
        <taxon>Actinomycetes</taxon>
        <taxon>Propionibacteriales</taxon>
        <taxon>Propionibacteriaceae</taxon>
        <taxon>Microlunatus</taxon>
    </lineage>
</organism>
<dbReference type="Proteomes" id="UP000319263">
    <property type="component" value="Chromosome"/>
</dbReference>
<protein>
    <recommendedName>
        <fullName evidence="2">Solute-binding protein family 5 domain-containing protein</fullName>
    </recommendedName>
</protein>
<dbReference type="RefSeq" id="WP_143987918.1">
    <property type="nucleotide sequence ID" value="NZ_CP041692.1"/>
</dbReference>
<dbReference type="AlphaFoldDB" id="A0A516Q3F9"/>
<proteinExistence type="predicted"/>
<feature type="domain" description="Solute-binding protein family 5" evidence="2">
    <location>
        <begin position="135"/>
        <end position="299"/>
    </location>
</feature>
<dbReference type="InterPro" id="IPR000914">
    <property type="entry name" value="SBP_5_dom"/>
</dbReference>
<reference evidence="3 4" key="1">
    <citation type="submission" date="2019-07" db="EMBL/GenBank/DDBJ databases">
        <title>Microlunatus dokdonensis sp. nov. isolated from the rhizospheric soil of the wild plant Elymus tsukushiensis.</title>
        <authorList>
            <person name="Ghim S.-Y."/>
            <person name="Hwang Y.-J."/>
            <person name="Son J.-S."/>
            <person name="Shin J.-H."/>
        </authorList>
    </citation>
    <scope>NUCLEOTIDE SEQUENCE [LARGE SCALE GENOMIC DNA]</scope>
    <source>
        <strain evidence="3 4">KUDC0627</strain>
    </source>
</reference>
<dbReference type="Gene3D" id="3.90.76.10">
    <property type="entry name" value="Dipeptide-binding Protein, Domain 1"/>
    <property type="match status" value="1"/>
</dbReference>
<dbReference type="InterPro" id="IPR039424">
    <property type="entry name" value="SBP_5"/>
</dbReference>
<evidence type="ECO:0000259" key="2">
    <source>
        <dbReference type="Pfam" id="PF00496"/>
    </source>
</evidence>
<dbReference type="GO" id="GO:0015833">
    <property type="term" value="P:peptide transport"/>
    <property type="evidence" value="ECO:0007669"/>
    <property type="project" value="TreeGrafter"/>
</dbReference>
<dbReference type="PANTHER" id="PTHR30290">
    <property type="entry name" value="PERIPLASMIC BINDING COMPONENT OF ABC TRANSPORTER"/>
    <property type="match status" value="1"/>
</dbReference>
<dbReference type="SUPFAM" id="SSF53850">
    <property type="entry name" value="Periplasmic binding protein-like II"/>
    <property type="match status" value="1"/>
</dbReference>
<feature type="compositionally biased region" description="Low complexity" evidence="1">
    <location>
        <begin position="45"/>
        <end position="56"/>
    </location>
</feature>
<dbReference type="GO" id="GO:1904680">
    <property type="term" value="F:peptide transmembrane transporter activity"/>
    <property type="evidence" value="ECO:0007669"/>
    <property type="project" value="TreeGrafter"/>
</dbReference>
<sequence>MDLTYSVAAMTDQPRPSRTPRARTLRRGLLAGALIGLLGVGACSGSGPDTPSSSPTPSGPAPVDINSQPRDVLAEGGELRLPVAKLGQQWNPLHADADADTKLIMSSLLPQLFSYDASGNPAPNPDYLAGVDATGDNPQQVTYTINPNAKWGNGRAIEAADFIADWNACNGQNVSFKCADSKRFAQVASVKQGSDPQQVIVTYTGSYDNWPSTFEFLLSKESVADPATFNDGWKSITKINDWLSGPFQVDRTDDKAGVLIETADPDWWGDRAKLSQLTFRAVAAKDVVPDLKDHLIDAADLGSDADKADAVTKISGVEVRKATTTGKQPELVAARSTLANYGAFGKSTVNWTDVGYLPPTS</sequence>
<accession>A0A516Q3F9</accession>
<dbReference type="KEGG" id="mik:FOE78_20510"/>
<dbReference type="OrthoDB" id="3713816at2"/>
<evidence type="ECO:0000256" key="1">
    <source>
        <dbReference type="SAM" id="MobiDB-lite"/>
    </source>
</evidence>
<evidence type="ECO:0000313" key="4">
    <source>
        <dbReference type="Proteomes" id="UP000319263"/>
    </source>
</evidence>
<feature type="region of interest" description="Disordered" evidence="1">
    <location>
        <begin position="44"/>
        <end position="68"/>
    </location>
</feature>
<gene>
    <name evidence="3" type="ORF">FOE78_20510</name>
</gene>
<name>A0A516Q3F9_9ACTN</name>
<keyword evidence="4" id="KW-1185">Reference proteome</keyword>
<dbReference type="Pfam" id="PF00496">
    <property type="entry name" value="SBP_bac_5"/>
    <property type="match status" value="1"/>
</dbReference>
<dbReference type="Gene3D" id="3.40.190.10">
    <property type="entry name" value="Periplasmic binding protein-like II"/>
    <property type="match status" value="1"/>
</dbReference>
<dbReference type="EMBL" id="CP041692">
    <property type="protein sequence ID" value="QDP97964.1"/>
    <property type="molecule type" value="Genomic_DNA"/>
</dbReference>
<evidence type="ECO:0000313" key="3">
    <source>
        <dbReference type="EMBL" id="QDP97964.1"/>
    </source>
</evidence>